<gene>
    <name evidence="2" type="ORF">UFOPK1537_00118</name>
</gene>
<proteinExistence type="predicted"/>
<evidence type="ECO:0000313" key="2">
    <source>
        <dbReference type="EMBL" id="CAB4548060.1"/>
    </source>
</evidence>
<keyword evidence="1" id="KW-0472">Membrane</keyword>
<keyword evidence="1" id="KW-0812">Transmembrane</keyword>
<sequence>MSENSIEPGHGDSLAAWVTVSTIIIAFALGALFFWFDQPALVWACFGLAVAGLAAGLYLKRAGYGVGGSKSKN</sequence>
<dbReference type="InterPro" id="IPR046550">
    <property type="entry name" value="DUF6704"/>
</dbReference>
<accession>A0A6J6C9L1</accession>
<feature type="transmembrane region" description="Helical" evidence="1">
    <location>
        <begin position="41"/>
        <end position="59"/>
    </location>
</feature>
<protein>
    <submittedName>
        <fullName evidence="2">Unannotated protein</fullName>
    </submittedName>
</protein>
<reference evidence="2" key="1">
    <citation type="submission" date="2020-05" db="EMBL/GenBank/DDBJ databases">
        <authorList>
            <person name="Chiriac C."/>
            <person name="Salcher M."/>
            <person name="Ghai R."/>
            <person name="Kavagutti S V."/>
        </authorList>
    </citation>
    <scope>NUCLEOTIDE SEQUENCE</scope>
</reference>
<dbReference type="NCBIfam" id="NF041681">
    <property type="entry name" value="HGxxPAAW"/>
    <property type="match status" value="1"/>
</dbReference>
<evidence type="ECO:0000256" key="1">
    <source>
        <dbReference type="SAM" id="Phobius"/>
    </source>
</evidence>
<dbReference type="EMBL" id="CAEZSX010000008">
    <property type="protein sequence ID" value="CAB4548060.1"/>
    <property type="molecule type" value="Genomic_DNA"/>
</dbReference>
<name>A0A6J6C9L1_9ZZZZ</name>
<organism evidence="2">
    <name type="scientific">freshwater metagenome</name>
    <dbReference type="NCBI Taxonomy" id="449393"/>
    <lineage>
        <taxon>unclassified sequences</taxon>
        <taxon>metagenomes</taxon>
        <taxon>ecological metagenomes</taxon>
    </lineage>
</organism>
<keyword evidence="1" id="KW-1133">Transmembrane helix</keyword>
<dbReference type="AlphaFoldDB" id="A0A6J6C9L1"/>
<feature type="transmembrane region" description="Helical" evidence="1">
    <location>
        <begin position="14"/>
        <end position="35"/>
    </location>
</feature>
<dbReference type="Pfam" id="PF20447">
    <property type="entry name" value="DUF6704"/>
    <property type="match status" value="1"/>
</dbReference>